<protein>
    <submittedName>
        <fullName evidence="1">DgyrCDS6011</fullName>
    </submittedName>
</protein>
<sequence>MLCFDLTAPNNPEEIEVTIDALCNSLTLAKCFPGSSRLAFIGLIIIREKPGVIFPLQDWRVHPELLQEVCKTIKKLGEEDFSNEAFKEISIPDVLDQAVAEFKKREQSIINDLSHLKLRNYADLVEKIQLFTLKPSFSGRGRRVLRTYHEFLNFDVDSSSNDDLDTFRNSLTDIHFESIEELKISPEESDSSTIIEFFDVVNEPVPLNSLILNWMQEPVGEKEHLQLNIDTDNSLELKFDIRTRYLPSAETEFSKYFNLIDAFQPVNVLKKNNFFPLSDIATFCLNILEKVPSNGICSSLISSESIVLVPTCATSYDWSKLEENAFLIKETAAHLKRSDECLIAKLSEIQTDVKSKNNNNPSGIYLLKPAENVFLACGIVTKEFYLNDTFNQTIFGKRCSETRWSLMKNAISKIPVKSYYNPLDHSSNIFQKIHNVNASTKCGGKIKTKNRQRKAATSFVRASKLVPKVSCAPQVYE</sequence>
<dbReference type="PANTHER" id="PTHR28642">
    <property type="entry name" value="MEIOSIS 1 ARREST PROTEIN"/>
    <property type="match status" value="1"/>
</dbReference>
<dbReference type="InterPro" id="IPR033587">
    <property type="entry name" value="M1AP"/>
</dbReference>
<comment type="caution">
    <text evidence="1">The sequence shown here is derived from an EMBL/GenBank/DDBJ whole genome shotgun (WGS) entry which is preliminary data.</text>
</comment>
<dbReference type="Proteomes" id="UP000549394">
    <property type="component" value="Unassembled WGS sequence"/>
</dbReference>
<dbReference type="GO" id="GO:0051308">
    <property type="term" value="P:male meiosis chromosome separation"/>
    <property type="evidence" value="ECO:0007669"/>
    <property type="project" value="TreeGrafter"/>
</dbReference>
<dbReference type="OrthoDB" id="6433824at2759"/>
<evidence type="ECO:0000313" key="2">
    <source>
        <dbReference type="Proteomes" id="UP000549394"/>
    </source>
</evidence>
<gene>
    <name evidence="1" type="ORF">DGYR_LOCUS5766</name>
</gene>
<accession>A0A7I8VPJ5</accession>
<reference evidence="1 2" key="1">
    <citation type="submission" date="2020-08" db="EMBL/GenBank/DDBJ databases">
        <authorList>
            <person name="Hejnol A."/>
        </authorList>
    </citation>
    <scope>NUCLEOTIDE SEQUENCE [LARGE SCALE GENOMIC DNA]</scope>
</reference>
<dbReference type="AlphaFoldDB" id="A0A7I8VPJ5"/>
<dbReference type="GO" id="GO:0007127">
    <property type="term" value="P:meiosis I"/>
    <property type="evidence" value="ECO:0007669"/>
    <property type="project" value="InterPro"/>
</dbReference>
<dbReference type="EMBL" id="CAJFCJ010000007">
    <property type="protein sequence ID" value="CAD5117215.1"/>
    <property type="molecule type" value="Genomic_DNA"/>
</dbReference>
<dbReference type="GO" id="GO:0007283">
    <property type="term" value="P:spermatogenesis"/>
    <property type="evidence" value="ECO:0007669"/>
    <property type="project" value="InterPro"/>
</dbReference>
<name>A0A7I8VPJ5_9ANNE</name>
<proteinExistence type="predicted"/>
<evidence type="ECO:0000313" key="1">
    <source>
        <dbReference type="EMBL" id="CAD5117215.1"/>
    </source>
</evidence>
<dbReference type="PANTHER" id="PTHR28642:SF1">
    <property type="entry name" value="MEIOSIS 1 ARREST PROTEIN"/>
    <property type="match status" value="1"/>
</dbReference>
<keyword evidence="2" id="KW-1185">Reference proteome</keyword>
<organism evidence="1 2">
    <name type="scientific">Dimorphilus gyrociliatus</name>
    <dbReference type="NCBI Taxonomy" id="2664684"/>
    <lineage>
        <taxon>Eukaryota</taxon>
        <taxon>Metazoa</taxon>
        <taxon>Spiralia</taxon>
        <taxon>Lophotrochozoa</taxon>
        <taxon>Annelida</taxon>
        <taxon>Polychaeta</taxon>
        <taxon>Polychaeta incertae sedis</taxon>
        <taxon>Dinophilidae</taxon>
        <taxon>Dimorphilus</taxon>
    </lineage>
</organism>